<feature type="domain" description="Hemerythrin-like" evidence="1">
    <location>
        <begin position="26"/>
        <end position="147"/>
    </location>
</feature>
<dbReference type="InterPro" id="IPR053206">
    <property type="entry name" value="Dimeric_xanthone_biosynth"/>
</dbReference>
<evidence type="ECO:0000313" key="3">
    <source>
        <dbReference type="Proteomes" id="UP000807306"/>
    </source>
</evidence>
<dbReference type="PANTHER" id="PTHR38048:SF2">
    <property type="entry name" value="HEMERYTHRIN-LIKE DOMAIN-CONTAINING PROTEIN"/>
    <property type="match status" value="1"/>
</dbReference>
<name>A0A9P6E7L8_9AGAR</name>
<comment type="caution">
    <text evidence="2">The sequence shown here is derived from an EMBL/GenBank/DDBJ whole genome shotgun (WGS) entry which is preliminary data.</text>
</comment>
<organism evidence="2 3">
    <name type="scientific">Crepidotus variabilis</name>
    <dbReference type="NCBI Taxonomy" id="179855"/>
    <lineage>
        <taxon>Eukaryota</taxon>
        <taxon>Fungi</taxon>
        <taxon>Dikarya</taxon>
        <taxon>Basidiomycota</taxon>
        <taxon>Agaricomycotina</taxon>
        <taxon>Agaricomycetes</taxon>
        <taxon>Agaricomycetidae</taxon>
        <taxon>Agaricales</taxon>
        <taxon>Agaricineae</taxon>
        <taxon>Crepidotaceae</taxon>
        <taxon>Crepidotus</taxon>
    </lineage>
</organism>
<gene>
    <name evidence="2" type="ORF">CPB83DRAFT_862022</name>
</gene>
<dbReference type="Proteomes" id="UP000807306">
    <property type="component" value="Unassembled WGS sequence"/>
</dbReference>
<keyword evidence="3" id="KW-1185">Reference proteome</keyword>
<dbReference type="PANTHER" id="PTHR38048">
    <property type="entry name" value="EXPRESSED PROTEIN"/>
    <property type="match status" value="1"/>
</dbReference>
<reference evidence="2" key="1">
    <citation type="submission" date="2020-11" db="EMBL/GenBank/DDBJ databases">
        <authorList>
            <consortium name="DOE Joint Genome Institute"/>
            <person name="Ahrendt S."/>
            <person name="Riley R."/>
            <person name="Andreopoulos W."/>
            <person name="Labutti K."/>
            <person name="Pangilinan J."/>
            <person name="Ruiz-Duenas F.J."/>
            <person name="Barrasa J.M."/>
            <person name="Sanchez-Garcia M."/>
            <person name="Camarero S."/>
            <person name="Miyauchi S."/>
            <person name="Serrano A."/>
            <person name="Linde D."/>
            <person name="Babiker R."/>
            <person name="Drula E."/>
            <person name="Ayuso-Fernandez I."/>
            <person name="Pacheco R."/>
            <person name="Padilla G."/>
            <person name="Ferreira P."/>
            <person name="Barriuso J."/>
            <person name="Kellner H."/>
            <person name="Castanera R."/>
            <person name="Alfaro M."/>
            <person name="Ramirez L."/>
            <person name="Pisabarro A.G."/>
            <person name="Kuo A."/>
            <person name="Tritt A."/>
            <person name="Lipzen A."/>
            <person name="He G."/>
            <person name="Yan M."/>
            <person name="Ng V."/>
            <person name="Cullen D."/>
            <person name="Martin F."/>
            <person name="Rosso M.-N."/>
            <person name="Henrissat B."/>
            <person name="Hibbett D."/>
            <person name="Martinez A.T."/>
            <person name="Grigoriev I.V."/>
        </authorList>
    </citation>
    <scope>NUCLEOTIDE SEQUENCE</scope>
    <source>
        <strain evidence="2">CBS 506.95</strain>
    </source>
</reference>
<evidence type="ECO:0000259" key="1">
    <source>
        <dbReference type="Pfam" id="PF01814"/>
    </source>
</evidence>
<dbReference type="Gene3D" id="1.20.120.520">
    <property type="entry name" value="nmb1532 protein domain like"/>
    <property type="match status" value="1"/>
</dbReference>
<sequence>MPAPYPLIVIPPGSFENMFDFPAINMAAAHNMFIQGVNAMAAHAPLVEGDKVAPFVFFSLTVLETIHHHHRLEETVYFDMLEKNLGPGYLAATKEQHDTFVPQIEETESWLQEVRDGKQVYDGTKMLSYIGAFSEKMIEHLNQEVEKLDRDVLRQHFTEKELKDIDTAFMKVALKDINFYTSLPFAAVCADPATPWFPPLPTPLKWATRFWFSRRHRDAWQFGPMDLAGNPKALPSISA</sequence>
<dbReference type="OrthoDB" id="58416at2759"/>
<evidence type="ECO:0000313" key="2">
    <source>
        <dbReference type="EMBL" id="KAF9523962.1"/>
    </source>
</evidence>
<dbReference type="AlphaFoldDB" id="A0A9P6E7L8"/>
<protein>
    <recommendedName>
        <fullName evidence="1">Hemerythrin-like domain-containing protein</fullName>
    </recommendedName>
</protein>
<accession>A0A9P6E7L8</accession>
<dbReference type="Pfam" id="PF01814">
    <property type="entry name" value="Hemerythrin"/>
    <property type="match status" value="1"/>
</dbReference>
<dbReference type="EMBL" id="MU157907">
    <property type="protein sequence ID" value="KAF9523962.1"/>
    <property type="molecule type" value="Genomic_DNA"/>
</dbReference>
<proteinExistence type="predicted"/>
<dbReference type="InterPro" id="IPR012312">
    <property type="entry name" value="Hemerythrin-like"/>
</dbReference>